<proteinExistence type="predicted"/>
<dbReference type="AlphaFoldDB" id="A0A6J8CXT3"/>
<accession>A0A6J8CXT3</accession>
<protein>
    <recommendedName>
        <fullName evidence="3">SRCR domain-containing protein</fullName>
    </recommendedName>
</protein>
<organism evidence="1 2">
    <name type="scientific">Mytilus coruscus</name>
    <name type="common">Sea mussel</name>
    <dbReference type="NCBI Taxonomy" id="42192"/>
    <lineage>
        <taxon>Eukaryota</taxon>
        <taxon>Metazoa</taxon>
        <taxon>Spiralia</taxon>
        <taxon>Lophotrochozoa</taxon>
        <taxon>Mollusca</taxon>
        <taxon>Bivalvia</taxon>
        <taxon>Autobranchia</taxon>
        <taxon>Pteriomorphia</taxon>
        <taxon>Mytilida</taxon>
        <taxon>Mytiloidea</taxon>
        <taxon>Mytilidae</taxon>
        <taxon>Mytilinae</taxon>
        <taxon>Mytilus</taxon>
    </lineage>
</organism>
<evidence type="ECO:0000313" key="2">
    <source>
        <dbReference type="Proteomes" id="UP000507470"/>
    </source>
</evidence>
<evidence type="ECO:0000313" key="1">
    <source>
        <dbReference type="EMBL" id="CAC5399700.1"/>
    </source>
</evidence>
<sequence length="166" mass="18839">MIRFARLTTETEHWVICSSASNSYQESLWDDVGASAVCRMLNKRKKILDVSESNAFWVICAFAWNSYQEPLWDDVGATAVCRMLNKSFSYATATHIPYDYPGFPATANNIQHLYCPRGASHLGECFYGGYISYSEEKLASAWQPGACREEDLYYQLTRRGGVRCNV</sequence>
<reference evidence="1 2" key="1">
    <citation type="submission" date="2020-06" db="EMBL/GenBank/DDBJ databases">
        <authorList>
            <person name="Li R."/>
            <person name="Bekaert M."/>
        </authorList>
    </citation>
    <scope>NUCLEOTIDE SEQUENCE [LARGE SCALE GENOMIC DNA]</scope>
    <source>
        <strain evidence="2">wild</strain>
    </source>
</reference>
<name>A0A6J8CXT3_MYTCO</name>
<dbReference type="EMBL" id="CACVKT020006043">
    <property type="protein sequence ID" value="CAC5399700.1"/>
    <property type="molecule type" value="Genomic_DNA"/>
</dbReference>
<gene>
    <name evidence="1" type="ORF">MCOR_33942</name>
</gene>
<evidence type="ECO:0008006" key="3">
    <source>
        <dbReference type="Google" id="ProtNLM"/>
    </source>
</evidence>
<dbReference type="Proteomes" id="UP000507470">
    <property type="component" value="Unassembled WGS sequence"/>
</dbReference>
<keyword evidence="2" id="KW-1185">Reference proteome</keyword>